<gene>
    <name evidence="1" type="ORF">QR680_014704</name>
</gene>
<reference evidence="1" key="1">
    <citation type="submission" date="2023-06" db="EMBL/GenBank/DDBJ databases">
        <title>Genomic analysis of the entomopathogenic nematode Steinernema hermaphroditum.</title>
        <authorList>
            <person name="Schwarz E.M."/>
            <person name="Heppert J.K."/>
            <person name="Baniya A."/>
            <person name="Schwartz H.T."/>
            <person name="Tan C.-H."/>
            <person name="Antoshechkin I."/>
            <person name="Sternberg P.W."/>
            <person name="Goodrich-Blair H."/>
            <person name="Dillman A.R."/>
        </authorList>
    </citation>
    <scope>NUCLEOTIDE SEQUENCE</scope>
    <source>
        <strain evidence="1">PS9179</strain>
        <tissue evidence="1">Whole animal</tissue>
    </source>
</reference>
<evidence type="ECO:0000313" key="2">
    <source>
        <dbReference type="Proteomes" id="UP001175271"/>
    </source>
</evidence>
<comment type="caution">
    <text evidence="1">The sequence shown here is derived from an EMBL/GenBank/DDBJ whole genome shotgun (WGS) entry which is preliminary data.</text>
</comment>
<organism evidence="1 2">
    <name type="scientific">Steinernema hermaphroditum</name>
    <dbReference type="NCBI Taxonomy" id="289476"/>
    <lineage>
        <taxon>Eukaryota</taxon>
        <taxon>Metazoa</taxon>
        <taxon>Ecdysozoa</taxon>
        <taxon>Nematoda</taxon>
        <taxon>Chromadorea</taxon>
        <taxon>Rhabditida</taxon>
        <taxon>Tylenchina</taxon>
        <taxon>Panagrolaimomorpha</taxon>
        <taxon>Strongyloidoidea</taxon>
        <taxon>Steinernematidae</taxon>
        <taxon>Steinernema</taxon>
    </lineage>
</organism>
<accession>A0AA39ICJ4</accession>
<evidence type="ECO:0000313" key="1">
    <source>
        <dbReference type="EMBL" id="KAK0420474.1"/>
    </source>
</evidence>
<name>A0AA39ICJ4_9BILA</name>
<dbReference type="AlphaFoldDB" id="A0AA39ICJ4"/>
<proteinExistence type="predicted"/>
<dbReference type="EMBL" id="JAUCMV010000002">
    <property type="protein sequence ID" value="KAK0420474.1"/>
    <property type="molecule type" value="Genomic_DNA"/>
</dbReference>
<sequence>MDRFEWGDKVIVRAYHIAHPTALKDVVESTELFMKMKEAGEILQTTLLCLVTHLSQLRKLMIAGDVMQLPPYNHELDPEEPKLTSLQIDGIAHENMNKNNSAINEIEEGKSFATNLHMMHATPIRLPSDVHHFSFSFSRSTELLST</sequence>
<dbReference type="Proteomes" id="UP001175271">
    <property type="component" value="Unassembled WGS sequence"/>
</dbReference>
<keyword evidence="2" id="KW-1185">Reference proteome</keyword>
<protein>
    <submittedName>
        <fullName evidence="1">Uncharacterized protein</fullName>
    </submittedName>
</protein>